<dbReference type="PANTHER" id="PTHR31559:SF0">
    <property type="entry name" value="PYRIDOXAL 5'-PHOSPHATE SYNTHASE SUBUNIT SNO1-RELATED"/>
    <property type="match status" value="1"/>
</dbReference>
<dbReference type="GO" id="GO:1903600">
    <property type="term" value="C:glutaminase complex"/>
    <property type="evidence" value="ECO:0007669"/>
    <property type="project" value="TreeGrafter"/>
</dbReference>
<keyword evidence="5" id="KW-0456">Lyase</keyword>
<dbReference type="GO" id="GO:0008614">
    <property type="term" value="P:pyridoxine metabolic process"/>
    <property type="evidence" value="ECO:0007669"/>
    <property type="project" value="TreeGrafter"/>
</dbReference>
<dbReference type="GO" id="GO:0005829">
    <property type="term" value="C:cytosol"/>
    <property type="evidence" value="ECO:0007669"/>
    <property type="project" value="TreeGrafter"/>
</dbReference>
<evidence type="ECO:0000256" key="1">
    <source>
        <dbReference type="ARBA" id="ARBA00008345"/>
    </source>
</evidence>
<dbReference type="InterPro" id="IPR021196">
    <property type="entry name" value="PdxT/SNO_CS"/>
</dbReference>
<dbReference type="GO" id="GO:0106245">
    <property type="term" value="F:L-serine-phosphatidylethanolamine phosphatidyltransferase activity"/>
    <property type="evidence" value="ECO:0007669"/>
    <property type="project" value="InterPro"/>
</dbReference>
<organism evidence="8 9">
    <name type="scientific">Perkinsus olseni</name>
    <name type="common">Perkinsus atlanticus</name>
    <dbReference type="NCBI Taxonomy" id="32597"/>
    <lineage>
        <taxon>Eukaryota</taxon>
        <taxon>Sar</taxon>
        <taxon>Alveolata</taxon>
        <taxon>Perkinsozoa</taxon>
        <taxon>Perkinsea</taxon>
        <taxon>Perkinsida</taxon>
        <taxon>Perkinsidae</taxon>
        <taxon>Perkinsus</taxon>
    </lineage>
</organism>
<dbReference type="Pfam" id="PF01174">
    <property type="entry name" value="SNO"/>
    <property type="match status" value="1"/>
</dbReference>
<feature type="region of interest" description="Disordered" evidence="7">
    <location>
        <begin position="1"/>
        <end position="49"/>
    </location>
</feature>
<dbReference type="GO" id="GO:0006659">
    <property type="term" value="P:phosphatidylserine biosynthetic process"/>
    <property type="evidence" value="ECO:0007669"/>
    <property type="project" value="InterPro"/>
</dbReference>
<proteinExistence type="inferred from homology"/>
<evidence type="ECO:0000313" key="8">
    <source>
        <dbReference type="EMBL" id="KAF4696881.1"/>
    </source>
</evidence>
<comment type="catalytic activity">
    <reaction evidence="6">
        <text>L-glutamine + H2O = L-glutamate + NH4(+)</text>
        <dbReference type="Rhea" id="RHEA:15889"/>
        <dbReference type="ChEBI" id="CHEBI:15377"/>
        <dbReference type="ChEBI" id="CHEBI:28938"/>
        <dbReference type="ChEBI" id="CHEBI:29985"/>
        <dbReference type="ChEBI" id="CHEBI:58359"/>
        <dbReference type="EC" id="3.5.1.2"/>
    </reaction>
</comment>
<dbReference type="OrthoDB" id="2039at2759"/>
<dbReference type="InterPro" id="IPR029062">
    <property type="entry name" value="Class_I_gatase-like"/>
</dbReference>
<dbReference type="GO" id="GO:0042823">
    <property type="term" value="P:pyridoxal phosphate biosynthetic process"/>
    <property type="evidence" value="ECO:0007669"/>
    <property type="project" value="InterPro"/>
</dbReference>
<gene>
    <name evidence="8" type="ORF">FOZ60_014642</name>
</gene>
<dbReference type="GO" id="GO:0004359">
    <property type="term" value="F:glutaminase activity"/>
    <property type="evidence" value="ECO:0007669"/>
    <property type="project" value="UniProtKB-EC"/>
</dbReference>
<evidence type="ECO:0000256" key="2">
    <source>
        <dbReference type="ARBA" id="ARBA00012918"/>
    </source>
</evidence>
<comment type="similarity">
    <text evidence="1">Belongs to the glutaminase PdxT/SNO family.</text>
</comment>
<dbReference type="InterPro" id="IPR004277">
    <property type="entry name" value="PSS"/>
</dbReference>
<dbReference type="PROSITE" id="PS51130">
    <property type="entry name" value="PDXT_SNO_2"/>
    <property type="match status" value="1"/>
</dbReference>
<protein>
    <recommendedName>
        <fullName evidence="2">glutaminase</fullName>
        <ecNumber evidence="2">3.5.1.2</ecNumber>
    </recommendedName>
</protein>
<dbReference type="PANTHER" id="PTHR31559">
    <property type="entry name" value="PYRIDOXAL 5'-PHOSPHATE SYNTHASE SUBUNIT SNO"/>
    <property type="match status" value="1"/>
</dbReference>
<dbReference type="EC" id="3.5.1.2" evidence="2"/>
<evidence type="ECO:0000256" key="6">
    <source>
        <dbReference type="ARBA" id="ARBA00049534"/>
    </source>
</evidence>
<comment type="caution">
    <text evidence="8">The sequence shown here is derived from an EMBL/GenBank/DDBJ whole genome shotgun (WGS) entry which is preliminary data.</text>
</comment>
<dbReference type="PROSITE" id="PS01236">
    <property type="entry name" value="PDXT_SNO_1"/>
    <property type="match status" value="1"/>
</dbReference>
<evidence type="ECO:0000256" key="7">
    <source>
        <dbReference type="SAM" id="MobiDB-lite"/>
    </source>
</evidence>
<dbReference type="Gene3D" id="3.40.50.880">
    <property type="match status" value="1"/>
</dbReference>
<evidence type="ECO:0000256" key="4">
    <source>
        <dbReference type="ARBA" id="ARBA00022962"/>
    </source>
</evidence>
<dbReference type="Proteomes" id="UP000541610">
    <property type="component" value="Unassembled WGS sequence"/>
</dbReference>
<sequence>MTSSSSTSSRPLHGRGAPPMGPSKDTEESSHRPRSGSIGSPTNASRKDRIYNQEYEDAIANLEHRPVPDITVPWFYESHSLFVLIAAMALIYYYTIKHGADAEANGSSSDTALYLVVGLFAFPSGPFVRPHPGILEDSFRSQLPLSAGRRLGPVPHVLSSSGIYCTVWTPQWASGTPYPSTQRTVPSTWDNVKSKLDIFVIGHFFGWIVKGLLFRNRMFCWFFSVGWEFVEKSLGELRFVLVSWLCKAPSQEHCIVLSKLDLKGVKITPCEALGDVRTIAELNACDGLIIPGGESTAMKIISEGGEDDIIEGMRQFALSGRPIWGTCAGTILLAKTVCQSSRDASGAIVEHTECKYGNPIGVMDIRVSRNYFGRQLNSFEATIDEGCIFADVPAVFIRAPAILDVDPEKVTVLGKFGWEL</sequence>
<dbReference type="Pfam" id="PF03034">
    <property type="entry name" value="PSS"/>
    <property type="match status" value="1"/>
</dbReference>
<dbReference type="GO" id="GO:0016829">
    <property type="term" value="F:lyase activity"/>
    <property type="evidence" value="ECO:0007669"/>
    <property type="project" value="UniProtKB-KW"/>
</dbReference>
<reference evidence="8 9" key="1">
    <citation type="submission" date="2020-04" db="EMBL/GenBank/DDBJ databases">
        <title>Perkinsus olseni comparative genomics.</title>
        <authorList>
            <person name="Bogema D.R."/>
        </authorList>
    </citation>
    <scope>NUCLEOTIDE SEQUENCE [LARGE SCALE GENOMIC DNA]</scope>
    <source>
        <strain evidence="8">00978-12</strain>
    </source>
</reference>
<evidence type="ECO:0000256" key="5">
    <source>
        <dbReference type="ARBA" id="ARBA00023239"/>
    </source>
</evidence>
<dbReference type="SUPFAM" id="SSF52317">
    <property type="entry name" value="Class I glutamine amidotransferase-like"/>
    <property type="match status" value="1"/>
</dbReference>
<dbReference type="InterPro" id="IPR002161">
    <property type="entry name" value="PdxT/SNO"/>
</dbReference>
<keyword evidence="3" id="KW-0378">Hydrolase</keyword>
<accession>A0A7J6PMZ1</accession>
<dbReference type="EMBL" id="JABANP010000007">
    <property type="protein sequence ID" value="KAF4696881.1"/>
    <property type="molecule type" value="Genomic_DNA"/>
</dbReference>
<dbReference type="AlphaFoldDB" id="A0A7J6PMZ1"/>
<name>A0A7J6PMZ1_PEROL</name>
<evidence type="ECO:0000313" key="9">
    <source>
        <dbReference type="Proteomes" id="UP000541610"/>
    </source>
</evidence>
<keyword evidence="4" id="KW-0315">Glutamine amidotransferase</keyword>
<evidence type="ECO:0000256" key="3">
    <source>
        <dbReference type="ARBA" id="ARBA00022801"/>
    </source>
</evidence>